<keyword evidence="1" id="KW-0812">Transmembrane</keyword>
<feature type="transmembrane region" description="Helical" evidence="1">
    <location>
        <begin position="127"/>
        <end position="146"/>
    </location>
</feature>
<dbReference type="OrthoDB" id="161804at2"/>
<dbReference type="GO" id="GO:0016020">
    <property type="term" value="C:membrane"/>
    <property type="evidence" value="ECO:0007669"/>
    <property type="project" value="InterPro"/>
</dbReference>
<dbReference type="SUPFAM" id="SSF103481">
    <property type="entry name" value="Multidrug resistance efflux transporter EmrE"/>
    <property type="match status" value="2"/>
</dbReference>
<proteinExistence type="predicted"/>
<sequence length="304" mass="32347">MNTPFIVSGELLALGTALCWTITSIMFSEAGRRVGSLNLNLIRLLIALGFFTLFQAVTGGELIPFSAPQRIWATMGISGLIGFVLGDLFLFQAFILIGPRLSMLVYSSVPVITLVLGWFFLGETLGAGQGWGVALTLGGILMVIALRNRSPSTGSGETTLREFVVGVLCAFLGSIGQAGGLIVGRFGAGTEYSAFAATQIRVIAGIIGFLVVFILTRRWRQLWGALHNAKAYPFIVAGSFFGPFLGVSLGLWAAQRTQTGIAATLMAIVPVLIVIPSILIYKEKINLAEIIGTGITLWGVSFLL</sequence>
<keyword evidence="1" id="KW-1133">Transmembrane helix</keyword>
<evidence type="ECO:0000256" key="1">
    <source>
        <dbReference type="SAM" id="Phobius"/>
    </source>
</evidence>
<evidence type="ECO:0000313" key="3">
    <source>
        <dbReference type="EMBL" id="KGE71911.1"/>
    </source>
</evidence>
<feature type="transmembrane region" description="Helical" evidence="1">
    <location>
        <begin position="167"/>
        <end position="188"/>
    </location>
</feature>
<protein>
    <recommendedName>
        <fullName evidence="2">EamA domain-containing protein</fullName>
    </recommendedName>
</protein>
<dbReference type="Proteomes" id="UP000029692">
    <property type="component" value="Unassembled WGS sequence"/>
</dbReference>
<name>A0A098QWI4_9SPIO</name>
<feature type="domain" description="EamA" evidence="2">
    <location>
        <begin position="8"/>
        <end position="144"/>
    </location>
</feature>
<dbReference type="eggNOG" id="COG0697">
    <property type="taxonomic scope" value="Bacteria"/>
</dbReference>
<reference evidence="3 4" key="1">
    <citation type="submission" date="2014-05" db="EMBL/GenBank/DDBJ databases">
        <title>De novo Genome Sequence of Spirocheata sp.</title>
        <authorList>
            <person name="Shivani Y."/>
            <person name="Subhash Y."/>
            <person name="Tushar L."/>
            <person name="Sasikala C."/>
            <person name="Ramana C.V."/>
        </authorList>
    </citation>
    <scope>NUCLEOTIDE SEQUENCE [LARGE SCALE GENOMIC DNA]</scope>
    <source>
        <strain evidence="3 4">JC230</strain>
    </source>
</reference>
<dbReference type="AlphaFoldDB" id="A0A098QWI4"/>
<gene>
    <name evidence="3" type="ORF">DC28_08880</name>
</gene>
<organism evidence="3 4">
    <name type="scientific">Spirochaeta lutea</name>
    <dbReference type="NCBI Taxonomy" id="1480694"/>
    <lineage>
        <taxon>Bacteria</taxon>
        <taxon>Pseudomonadati</taxon>
        <taxon>Spirochaetota</taxon>
        <taxon>Spirochaetia</taxon>
        <taxon>Spirochaetales</taxon>
        <taxon>Spirochaetaceae</taxon>
        <taxon>Spirochaeta</taxon>
    </lineage>
</organism>
<feature type="transmembrane region" description="Helical" evidence="1">
    <location>
        <begin position="231"/>
        <end position="254"/>
    </location>
</feature>
<accession>A0A098QWI4</accession>
<feature type="transmembrane region" description="Helical" evidence="1">
    <location>
        <begin position="39"/>
        <end position="59"/>
    </location>
</feature>
<keyword evidence="4" id="KW-1185">Reference proteome</keyword>
<dbReference type="PANTHER" id="PTHR22911:SF137">
    <property type="entry name" value="SOLUTE CARRIER FAMILY 35 MEMBER G2-RELATED"/>
    <property type="match status" value="1"/>
</dbReference>
<feature type="domain" description="EamA" evidence="2">
    <location>
        <begin position="166"/>
        <end position="303"/>
    </location>
</feature>
<feature type="transmembrane region" description="Helical" evidence="1">
    <location>
        <begin position="6"/>
        <end position="27"/>
    </location>
</feature>
<feature type="transmembrane region" description="Helical" evidence="1">
    <location>
        <begin position="200"/>
        <end position="219"/>
    </location>
</feature>
<dbReference type="Pfam" id="PF00892">
    <property type="entry name" value="EamA"/>
    <property type="match status" value="2"/>
</dbReference>
<dbReference type="InterPro" id="IPR037185">
    <property type="entry name" value="EmrE-like"/>
</dbReference>
<dbReference type="EMBL" id="JNUP01000064">
    <property type="protein sequence ID" value="KGE71911.1"/>
    <property type="molecule type" value="Genomic_DNA"/>
</dbReference>
<feature type="transmembrane region" description="Helical" evidence="1">
    <location>
        <begin position="260"/>
        <end position="281"/>
    </location>
</feature>
<dbReference type="RefSeq" id="WP_037547771.1">
    <property type="nucleotide sequence ID" value="NZ_JNUP01000064.1"/>
</dbReference>
<evidence type="ECO:0000313" key="4">
    <source>
        <dbReference type="Proteomes" id="UP000029692"/>
    </source>
</evidence>
<dbReference type="InterPro" id="IPR000620">
    <property type="entry name" value="EamA_dom"/>
</dbReference>
<comment type="caution">
    <text evidence="3">The sequence shown here is derived from an EMBL/GenBank/DDBJ whole genome shotgun (WGS) entry which is preliminary data.</text>
</comment>
<feature type="transmembrane region" description="Helical" evidence="1">
    <location>
        <begin position="71"/>
        <end position="91"/>
    </location>
</feature>
<feature type="transmembrane region" description="Helical" evidence="1">
    <location>
        <begin position="103"/>
        <end position="121"/>
    </location>
</feature>
<evidence type="ECO:0000259" key="2">
    <source>
        <dbReference type="Pfam" id="PF00892"/>
    </source>
</evidence>
<dbReference type="PANTHER" id="PTHR22911">
    <property type="entry name" value="ACYL-MALONYL CONDENSING ENZYME-RELATED"/>
    <property type="match status" value="1"/>
</dbReference>
<keyword evidence="1" id="KW-0472">Membrane</keyword>